<name>A0A6C2TXT0_PONDE</name>
<proteinExistence type="predicted"/>
<evidence type="ECO:0000256" key="1">
    <source>
        <dbReference type="ARBA" id="ARBA00022729"/>
    </source>
</evidence>
<dbReference type="InterPro" id="IPR027385">
    <property type="entry name" value="Beta-barrel_OMP"/>
</dbReference>
<dbReference type="AlphaFoldDB" id="A0A6C2TXT0"/>
<evidence type="ECO:0000259" key="3">
    <source>
        <dbReference type="Pfam" id="PF13505"/>
    </source>
</evidence>
<evidence type="ECO:0000313" key="4">
    <source>
        <dbReference type="EMBL" id="VGO12470.1"/>
    </source>
</evidence>
<dbReference type="InterPro" id="IPR011250">
    <property type="entry name" value="OMP/PagP_B-barrel"/>
</dbReference>
<keyword evidence="1 2" id="KW-0732">Signal</keyword>
<sequence length="220" mass="23652">MKTKTSITAGILCMMGAFTAHANQYGYDSKPYTIQALLGGIRYDDLLFTSENGSGDSVEVDMSTLPQLGGAWATLPKGEKLQFGMEASFLLGFKFDDVNTYSGVKNVYVDVSSYLWMFDIAGGVYANLPLGEKLRLYIGAGPLIMLGYYNSESDYVNTSHSDTSFGWGAYARTGFELQVHPGGYLGAGIRGNWCDIDFTDVGGASEISGVAAFITYTAGL</sequence>
<dbReference type="Proteomes" id="UP000366872">
    <property type="component" value="Unassembled WGS sequence"/>
</dbReference>
<dbReference type="Pfam" id="PF13505">
    <property type="entry name" value="OMP_b-brl"/>
    <property type="match status" value="1"/>
</dbReference>
<dbReference type="EMBL" id="CAAHFG010000001">
    <property type="protein sequence ID" value="VGO12470.1"/>
    <property type="molecule type" value="Genomic_DNA"/>
</dbReference>
<reference evidence="4 5" key="1">
    <citation type="submission" date="2019-04" db="EMBL/GenBank/DDBJ databases">
        <authorList>
            <person name="Van Vliet M D."/>
        </authorList>
    </citation>
    <scope>NUCLEOTIDE SEQUENCE [LARGE SCALE GENOMIC DNA]</scope>
    <source>
        <strain evidence="4 5">F1</strain>
    </source>
</reference>
<keyword evidence="5" id="KW-1185">Reference proteome</keyword>
<gene>
    <name evidence="4" type="ORF">PDESU_01023</name>
</gene>
<feature type="domain" description="Outer membrane protein beta-barrel" evidence="3">
    <location>
        <begin position="11"/>
        <end position="195"/>
    </location>
</feature>
<organism evidence="4 5">
    <name type="scientific">Pontiella desulfatans</name>
    <dbReference type="NCBI Taxonomy" id="2750659"/>
    <lineage>
        <taxon>Bacteria</taxon>
        <taxon>Pseudomonadati</taxon>
        <taxon>Kiritimatiellota</taxon>
        <taxon>Kiritimatiellia</taxon>
        <taxon>Kiritimatiellales</taxon>
        <taxon>Pontiellaceae</taxon>
        <taxon>Pontiella</taxon>
    </lineage>
</organism>
<evidence type="ECO:0000256" key="2">
    <source>
        <dbReference type="SAM" id="SignalP"/>
    </source>
</evidence>
<feature type="signal peptide" evidence="2">
    <location>
        <begin position="1"/>
        <end position="22"/>
    </location>
</feature>
<evidence type="ECO:0000313" key="5">
    <source>
        <dbReference type="Proteomes" id="UP000366872"/>
    </source>
</evidence>
<dbReference type="RefSeq" id="WP_136078134.1">
    <property type="nucleotide sequence ID" value="NZ_CAAHFG010000001.1"/>
</dbReference>
<feature type="chain" id="PRO_5025524909" description="Outer membrane protein beta-barrel domain-containing protein" evidence="2">
    <location>
        <begin position="23"/>
        <end position="220"/>
    </location>
</feature>
<accession>A0A6C2TXT0</accession>
<dbReference type="SUPFAM" id="SSF56925">
    <property type="entry name" value="OMPA-like"/>
    <property type="match status" value="1"/>
</dbReference>
<protein>
    <recommendedName>
        <fullName evidence="3">Outer membrane protein beta-barrel domain-containing protein</fullName>
    </recommendedName>
</protein>